<dbReference type="PRINTS" id="PR01264">
    <property type="entry name" value="MECHCHANNEL"/>
</dbReference>
<keyword evidence="4 9" id="KW-0812">Transmembrane</keyword>
<dbReference type="RefSeq" id="WP_227423214.1">
    <property type="nucleotide sequence ID" value="NZ_CP071868.1"/>
</dbReference>
<dbReference type="HAMAP" id="MF_00115">
    <property type="entry name" value="MscL"/>
    <property type="match status" value="1"/>
</dbReference>
<reference evidence="11" key="1">
    <citation type="submission" date="2021-03" db="EMBL/GenBank/DDBJ databases">
        <title>Pengzhenrongella sicca gen. nov., sp. nov., a new member of suborder Micrococcineae isolated from High-Arctic tundra soil.</title>
        <authorList>
            <person name="Peng F."/>
        </authorList>
    </citation>
    <scope>NUCLEOTIDE SEQUENCE</scope>
    <source>
        <strain evidence="11">LRZ-2</strain>
    </source>
</reference>
<comment type="function">
    <text evidence="9">Channel that opens in response to stretch forces in the membrane lipid bilayer. May participate in the regulation of osmotic pressure changes within the cell.</text>
</comment>
<feature type="transmembrane region" description="Helical" evidence="9">
    <location>
        <begin position="72"/>
        <end position="95"/>
    </location>
</feature>
<keyword evidence="7 9" id="KW-0472">Membrane</keyword>
<accession>A0A8A4ZD61</accession>
<comment type="similarity">
    <text evidence="9">Belongs to the MscL family.</text>
</comment>
<keyword evidence="12" id="KW-1185">Reference proteome</keyword>
<dbReference type="SUPFAM" id="SSF81330">
    <property type="entry name" value="Gated mechanosensitive channel"/>
    <property type="match status" value="1"/>
</dbReference>
<dbReference type="Gene3D" id="1.10.1200.120">
    <property type="entry name" value="Large-conductance mechanosensitive channel, MscL, domain 1"/>
    <property type="match status" value="1"/>
</dbReference>
<evidence type="ECO:0000256" key="1">
    <source>
        <dbReference type="ARBA" id="ARBA00004141"/>
    </source>
</evidence>
<dbReference type="PANTHER" id="PTHR30266">
    <property type="entry name" value="MECHANOSENSITIVE CHANNEL MSCL"/>
    <property type="match status" value="1"/>
</dbReference>
<keyword evidence="2 9" id="KW-0813">Transport</keyword>
<evidence type="ECO:0000256" key="8">
    <source>
        <dbReference type="ARBA" id="ARBA00023303"/>
    </source>
</evidence>
<organism evidence="11 12">
    <name type="scientific">Pengzhenrongella sicca</name>
    <dbReference type="NCBI Taxonomy" id="2819238"/>
    <lineage>
        <taxon>Bacteria</taxon>
        <taxon>Bacillati</taxon>
        <taxon>Actinomycetota</taxon>
        <taxon>Actinomycetes</taxon>
        <taxon>Micrococcales</taxon>
        <taxon>Pengzhenrongella</taxon>
    </lineage>
</organism>
<keyword evidence="5 9" id="KW-1133">Transmembrane helix</keyword>
<protein>
    <recommendedName>
        <fullName evidence="9">Large-conductance mechanosensitive channel</fullName>
    </recommendedName>
</protein>
<dbReference type="EMBL" id="CP071868">
    <property type="protein sequence ID" value="QTE28959.1"/>
    <property type="molecule type" value="Genomic_DNA"/>
</dbReference>
<dbReference type="Pfam" id="PF01741">
    <property type="entry name" value="MscL"/>
    <property type="match status" value="1"/>
</dbReference>
<evidence type="ECO:0000256" key="5">
    <source>
        <dbReference type="ARBA" id="ARBA00022989"/>
    </source>
</evidence>
<evidence type="ECO:0000256" key="6">
    <source>
        <dbReference type="ARBA" id="ARBA00023065"/>
    </source>
</evidence>
<keyword evidence="6 9" id="KW-0406">Ion transport</keyword>
<comment type="subunit">
    <text evidence="9">Homopentamer.</text>
</comment>
<keyword evidence="8 9" id="KW-0407">Ion channel</keyword>
<dbReference type="NCBIfam" id="TIGR00220">
    <property type="entry name" value="mscL"/>
    <property type="match status" value="1"/>
</dbReference>
<dbReference type="Proteomes" id="UP000663937">
    <property type="component" value="Chromosome"/>
</dbReference>
<feature type="transmembrane region" description="Helical" evidence="9">
    <location>
        <begin position="20"/>
        <end position="52"/>
    </location>
</feature>
<dbReference type="AlphaFoldDB" id="A0A8A4ZD61"/>
<dbReference type="GO" id="GO:0008381">
    <property type="term" value="F:mechanosensitive monoatomic ion channel activity"/>
    <property type="evidence" value="ECO:0007669"/>
    <property type="project" value="UniProtKB-UniRule"/>
</dbReference>
<evidence type="ECO:0000256" key="4">
    <source>
        <dbReference type="ARBA" id="ARBA00022692"/>
    </source>
</evidence>
<feature type="region of interest" description="Disordered" evidence="10">
    <location>
        <begin position="134"/>
        <end position="163"/>
    </location>
</feature>
<evidence type="ECO:0000313" key="11">
    <source>
        <dbReference type="EMBL" id="QTE28959.1"/>
    </source>
</evidence>
<evidence type="ECO:0000256" key="3">
    <source>
        <dbReference type="ARBA" id="ARBA00022475"/>
    </source>
</evidence>
<evidence type="ECO:0000256" key="10">
    <source>
        <dbReference type="SAM" id="MobiDB-lite"/>
    </source>
</evidence>
<evidence type="ECO:0000256" key="2">
    <source>
        <dbReference type="ARBA" id="ARBA00022448"/>
    </source>
</evidence>
<proteinExistence type="inferred from homology"/>
<evidence type="ECO:0000256" key="7">
    <source>
        <dbReference type="ARBA" id="ARBA00023136"/>
    </source>
</evidence>
<evidence type="ECO:0000313" key="12">
    <source>
        <dbReference type="Proteomes" id="UP000663937"/>
    </source>
</evidence>
<dbReference type="PANTHER" id="PTHR30266:SF2">
    <property type="entry name" value="LARGE-CONDUCTANCE MECHANOSENSITIVE CHANNEL"/>
    <property type="match status" value="1"/>
</dbReference>
<evidence type="ECO:0000256" key="9">
    <source>
        <dbReference type="HAMAP-Rule" id="MF_00115"/>
    </source>
</evidence>
<name>A0A8A4ZD61_9MICO</name>
<gene>
    <name evidence="9 11" type="primary">mscL</name>
    <name evidence="11" type="ORF">J4E96_16815</name>
</gene>
<dbReference type="GO" id="GO:0005886">
    <property type="term" value="C:plasma membrane"/>
    <property type="evidence" value="ECO:0007669"/>
    <property type="project" value="UniProtKB-SubCell"/>
</dbReference>
<comment type="subcellular location">
    <subcellularLocation>
        <location evidence="9">Cell membrane</location>
        <topology evidence="9">Multi-pass membrane protein</topology>
    </subcellularLocation>
    <subcellularLocation>
        <location evidence="1">Membrane</location>
        <topology evidence="1">Multi-pass membrane protein</topology>
    </subcellularLocation>
</comment>
<dbReference type="InterPro" id="IPR036019">
    <property type="entry name" value="MscL_channel"/>
</dbReference>
<keyword evidence="3 9" id="KW-1003">Cell membrane</keyword>
<feature type="compositionally biased region" description="Polar residues" evidence="10">
    <location>
        <begin position="134"/>
        <end position="145"/>
    </location>
</feature>
<sequence>MRSVVTGFKDFITRGNVIELAVAVVIGAAFGSLINAVVSGLFNPLIAAIFGATDLSQVGQFTVNESVFQPGLALDALIKFLVIAAAVYLVIVLPLNALAARRKQGIEPEPAKPAEDVLLLQEIRDLLAAQDTRSARSTLTGSHPTTGAHAALAPTDSPRSARE</sequence>
<dbReference type="KEGG" id="psic:J4E96_16815"/>
<dbReference type="InterPro" id="IPR037673">
    <property type="entry name" value="MSC/AndL"/>
</dbReference>
<dbReference type="InterPro" id="IPR001185">
    <property type="entry name" value="MS_channel"/>
</dbReference>